<dbReference type="SUPFAM" id="SSF54197">
    <property type="entry name" value="HIT-like"/>
    <property type="match status" value="1"/>
</dbReference>
<evidence type="ECO:0000256" key="5">
    <source>
        <dbReference type="ARBA" id="ARBA00039802"/>
    </source>
</evidence>
<proteinExistence type="inferred from homology"/>
<comment type="caution">
    <text evidence="9">The sequence shown here is derived from an EMBL/GenBank/DDBJ whole genome shotgun (WGS) entry which is preliminary data.</text>
</comment>
<reference evidence="9 10" key="1">
    <citation type="submission" date="2024-04" db="EMBL/GenBank/DDBJ databases">
        <authorList>
            <consortium name="Genoscope - CEA"/>
            <person name="William W."/>
        </authorList>
    </citation>
    <scope>NUCLEOTIDE SEQUENCE [LARGE SCALE GENOMIC DNA]</scope>
</reference>
<feature type="domain" description="HIT" evidence="8">
    <location>
        <begin position="16"/>
        <end position="125"/>
    </location>
</feature>
<dbReference type="InterPro" id="IPR011146">
    <property type="entry name" value="HIT-like"/>
</dbReference>
<evidence type="ECO:0000256" key="4">
    <source>
        <dbReference type="ARBA" id="ARBA00025764"/>
    </source>
</evidence>
<sequence>MAQTTPPEQPTCSKCIFCRIANNQEPKTDLLYQQDGIVIFKDLRPASDHHYLIIPEKHVKDPKHLGSNDVKLVEQLVSVGKDFLAKQGGDVTDVRMGFHWPPFNSISHLHLHVISPTKHMGFIASLIFKVNSYWFVSAEWLIDRLKKSSSSL</sequence>
<dbReference type="PROSITE" id="PS51084">
    <property type="entry name" value="HIT_2"/>
    <property type="match status" value="1"/>
</dbReference>
<evidence type="ECO:0000256" key="2">
    <source>
        <dbReference type="ARBA" id="ARBA00022801"/>
    </source>
</evidence>
<protein>
    <recommendedName>
        <fullName evidence="5">Adenosine 5'-monophosphoramidase HINT3</fullName>
    </recommendedName>
    <alternativeName>
        <fullName evidence="6">Histidine triad nucleotide-binding protein 3</fullName>
    </alternativeName>
</protein>
<evidence type="ECO:0000259" key="8">
    <source>
        <dbReference type="PROSITE" id="PS51084"/>
    </source>
</evidence>
<evidence type="ECO:0000256" key="6">
    <source>
        <dbReference type="ARBA" id="ARBA00042361"/>
    </source>
</evidence>
<name>A0AAV2H794_LYMST</name>
<dbReference type="EMBL" id="CAXITT010000051">
    <property type="protein sequence ID" value="CAL1529576.1"/>
    <property type="molecule type" value="Genomic_DNA"/>
</dbReference>
<dbReference type="Proteomes" id="UP001497497">
    <property type="component" value="Unassembled WGS sequence"/>
</dbReference>
<dbReference type="PANTHER" id="PTHR12486:SF5">
    <property type="entry name" value="ADENOSINE 5'-MONOPHOSPHORAMIDASE HINT3"/>
    <property type="match status" value="1"/>
</dbReference>
<dbReference type="Pfam" id="PF11969">
    <property type="entry name" value="DcpS_C"/>
    <property type="match status" value="1"/>
</dbReference>
<comment type="catalytic activity">
    <reaction evidence="3">
        <text>adenosine 5'-phosphoramidate + H2O = NH4(+) + AMP</text>
        <dbReference type="Rhea" id="RHEA:67916"/>
        <dbReference type="ChEBI" id="CHEBI:15377"/>
        <dbReference type="ChEBI" id="CHEBI:28938"/>
        <dbReference type="ChEBI" id="CHEBI:57890"/>
        <dbReference type="ChEBI" id="CHEBI:456215"/>
    </reaction>
</comment>
<feature type="short sequence motif" description="Histidine triad motif" evidence="7">
    <location>
        <begin position="108"/>
        <end position="112"/>
    </location>
</feature>
<accession>A0AAV2H794</accession>
<dbReference type="AlphaFoldDB" id="A0AAV2H794"/>
<evidence type="ECO:0000313" key="9">
    <source>
        <dbReference type="EMBL" id="CAL1529576.1"/>
    </source>
</evidence>
<keyword evidence="1" id="KW-0547">Nucleotide-binding</keyword>
<evidence type="ECO:0000256" key="1">
    <source>
        <dbReference type="ARBA" id="ARBA00022741"/>
    </source>
</evidence>
<dbReference type="Gene3D" id="3.30.428.10">
    <property type="entry name" value="HIT-like"/>
    <property type="match status" value="1"/>
</dbReference>
<gene>
    <name evidence="9" type="ORF">GSLYS_00003731001</name>
</gene>
<keyword evidence="10" id="KW-1185">Reference proteome</keyword>
<organism evidence="9 10">
    <name type="scientific">Lymnaea stagnalis</name>
    <name type="common">Great pond snail</name>
    <name type="synonym">Helix stagnalis</name>
    <dbReference type="NCBI Taxonomy" id="6523"/>
    <lineage>
        <taxon>Eukaryota</taxon>
        <taxon>Metazoa</taxon>
        <taxon>Spiralia</taxon>
        <taxon>Lophotrochozoa</taxon>
        <taxon>Mollusca</taxon>
        <taxon>Gastropoda</taxon>
        <taxon>Heterobranchia</taxon>
        <taxon>Euthyneura</taxon>
        <taxon>Panpulmonata</taxon>
        <taxon>Hygrophila</taxon>
        <taxon>Lymnaeoidea</taxon>
        <taxon>Lymnaeidae</taxon>
        <taxon>Lymnaea</taxon>
    </lineage>
</organism>
<keyword evidence="2" id="KW-0378">Hydrolase</keyword>
<evidence type="ECO:0000256" key="7">
    <source>
        <dbReference type="PROSITE-ProRule" id="PRU00464"/>
    </source>
</evidence>
<comment type="similarity">
    <text evidence="4">Belongs to the HINT family.</text>
</comment>
<dbReference type="GO" id="GO:0016787">
    <property type="term" value="F:hydrolase activity"/>
    <property type="evidence" value="ECO:0007669"/>
    <property type="project" value="UniProtKB-KW"/>
</dbReference>
<evidence type="ECO:0000313" key="10">
    <source>
        <dbReference type="Proteomes" id="UP001497497"/>
    </source>
</evidence>
<evidence type="ECO:0000256" key="3">
    <source>
        <dbReference type="ARBA" id="ARBA00024472"/>
    </source>
</evidence>
<dbReference type="GO" id="GO:0000166">
    <property type="term" value="F:nucleotide binding"/>
    <property type="evidence" value="ECO:0007669"/>
    <property type="project" value="UniProtKB-KW"/>
</dbReference>
<dbReference type="InterPro" id="IPR036265">
    <property type="entry name" value="HIT-like_sf"/>
</dbReference>
<dbReference type="PANTHER" id="PTHR12486">
    <property type="entry name" value="APRATAXIN-RELATED"/>
    <property type="match status" value="1"/>
</dbReference>